<dbReference type="AlphaFoldDB" id="A0A5C6FHU5"/>
<evidence type="ECO:0000313" key="3">
    <source>
        <dbReference type="Proteomes" id="UP000318288"/>
    </source>
</evidence>
<keyword evidence="3" id="KW-1185">Reference proteome</keyword>
<accession>A0A5C6FHU5</accession>
<dbReference type="Proteomes" id="UP000318288">
    <property type="component" value="Unassembled WGS sequence"/>
</dbReference>
<keyword evidence="1" id="KW-0472">Membrane</keyword>
<organism evidence="2 3">
    <name type="scientific">Rubripirellula tenax</name>
    <dbReference type="NCBI Taxonomy" id="2528015"/>
    <lineage>
        <taxon>Bacteria</taxon>
        <taxon>Pseudomonadati</taxon>
        <taxon>Planctomycetota</taxon>
        <taxon>Planctomycetia</taxon>
        <taxon>Pirellulales</taxon>
        <taxon>Pirellulaceae</taxon>
        <taxon>Rubripirellula</taxon>
    </lineage>
</organism>
<dbReference type="OrthoDB" id="281279at2"/>
<comment type="caution">
    <text evidence="2">The sequence shown here is derived from an EMBL/GenBank/DDBJ whole genome shotgun (WGS) entry which is preliminary data.</text>
</comment>
<feature type="transmembrane region" description="Helical" evidence="1">
    <location>
        <begin position="34"/>
        <end position="53"/>
    </location>
</feature>
<keyword evidence="1" id="KW-0812">Transmembrane</keyword>
<proteinExistence type="predicted"/>
<dbReference type="EMBL" id="SJPW01000001">
    <property type="protein sequence ID" value="TWU60123.1"/>
    <property type="molecule type" value="Genomic_DNA"/>
</dbReference>
<gene>
    <name evidence="2" type="ORF">Poly51_03970</name>
</gene>
<evidence type="ECO:0000256" key="1">
    <source>
        <dbReference type="SAM" id="Phobius"/>
    </source>
</evidence>
<sequence>MPSLLAEQPWIVSLMLGMLGGGLLFGWLQTGKKAAAVMGIIALALIPVAFLVASKWETDREQIERVIYETADAVEKNDFERAYRIIGDEKAEAMARLELPQFEFTMARVNKLRSITMIEGSFPPEADVDMSVKVDVSNQRGGVRNLRVVRRLELRFQKVGDRWVVTEYRHSPVAGGPDQFTTQ</sequence>
<name>A0A5C6FHU5_9BACT</name>
<feature type="transmembrane region" description="Helical" evidence="1">
    <location>
        <begin position="9"/>
        <end position="28"/>
    </location>
</feature>
<evidence type="ECO:0000313" key="2">
    <source>
        <dbReference type="EMBL" id="TWU60123.1"/>
    </source>
</evidence>
<keyword evidence="1" id="KW-1133">Transmembrane helix</keyword>
<reference evidence="2 3" key="1">
    <citation type="submission" date="2019-02" db="EMBL/GenBank/DDBJ databases">
        <title>Deep-cultivation of Planctomycetes and their phenomic and genomic characterization uncovers novel biology.</title>
        <authorList>
            <person name="Wiegand S."/>
            <person name="Jogler M."/>
            <person name="Boedeker C."/>
            <person name="Pinto D."/>
            <person name="Vollmers J."/>
            <person name="Rivas-Marin E."/>
            <person name="Kohn T."/>
            <person name="Peeters S.H."/>
            <person name="Heuer A."/>
            <person name="Rast P."/>
            <person name="Oberbeckmann S."/>
            <person name="Bunk B."/>
            <person name="Jeske O."/>
            <person name="Meyerdierks A."/>
            <person name="Storesund J.E."/>
            <person name="Kallscheuer N."/>
            <person name="Luecker S."/>
            <person name="Lage O.M."/>
            <person name="Pohl T."/>
            <person name="Merkel B.J."/>
            <person name="Hornburger P."/>
            <person name="Mueller R.-W."/>
            <person name="Bruemmer F."/>
            <person name="Labrenz M."/>
            <person name="Spormann A.M."/>
            <person name="Op Den Camp H."/>
            <person name="Overmann J."/>
            <person name="Amann R."/>
            <person name="Jetten M.S.M."/>
            <person name="Mascher T."/>
            <person name="Medema M.H."/>
            <person name="Devos D.P."/>
            <person name="Kaster A.-K."/>
            <person name="Ovreas L."/>
            <person name="Rohde M."/>
            <person name="Galperin M.Y."/>
            <person name="Jogler C."/>
        </authorList>
    </citation>
    <scope>NUCLEOTIDE SEQUENCE [LARGE SCALE GENOMIC DNA]</scope>
    <source>
        <strain evidence="2 3">Poly51</strain>
    </source>
</reference>
<protein>
    <submittedName>
        <fullName evidence="2">Uncharacterized protein</fullName>
    </submittedName>
</protein>
<dbReference type="RefSeq" id="WP_146453671.1">
    <property type="nucleotide sequence ID" value="NZ_SJPW01000001.1"/>
</dbReference>